<comment type="catalytic activity">
    <reaction evidence="6 7">
        <text>UDP-alpha-D-glucose + 2 NAD(+) + H2O = UDP-alpha-D-glucuronate + 2 NADH + 3 H(+)</text>
        <dbReference type="Rhea" id="RHEA:23596"/>
        <dbReference type="ChEBI" id="CHEBI:15377"/>
        <dbReference type="ChEBI" id="CHEBI:15378"/>
        <dbReference type="ChEBI" id="CHEBI:57540"/>
        <dbReference type="ChEBI" id="CHEBI:57945"/>
        <dbReference type="ChEBI" id="CHEBI:58052"/>
        <dbReference type="ChEBI" id="CHEBI:58885"/>
        <dbReference type="EC" id="1.1.1.22"/>
    </reaction>
</comment>
<dbReference type="InterPro" id="IPR036291">
    <property type="entry name" value="NAD(P)-bd_dom_sf"/>
</dbReference>
<organism evidence="12 13">
    <name type="scientific">Methylophilales bacterium MBRS-H7</name>
    <dbReference type="NCBI Taxonomy" id="1623450"/>
    <lineage>
        <taxon>Bacteria</taxon>
        <taxon>Pseudomonadati</taxon>
        <taxon>Pseudomonadota</taxon>
        <taxon>Betaproteobacteria</taxon>
        <taxon>Nitrosomonadales</taxon>
        <taxon>OM43 clade</taxon>
    </lineage>
</organism>
<accession>A0A0H4JCG8</accession>
<evidence type="ECO:0000256" key="2">
    <source>
        <dbReference type="ARBA" id="ARBA00006601"/>
    </source>
</evidence>
<feature type="binding site" evidence="10">
    <location>
        <position position="256"/>
    </location>
    <ligand>
        <name>NAD(+)</name>
        <dbReference type="ChEBI" id="CHEBI:57540"/>
    </ligand>
</feature>
<evidence type="ECO:0000256" key="8">
    <source>
        <dbReference type="PIRSR" id="PIRSR500134-1"/>
    </source>
</evidence>
<feature type="binding site" evidence="10">
    <location>
        <position position="29"/>
    </location>
    <ligand>
        <name>NAD(+)</name>
        <dbReference type="ChEBI" id="CHEBI:57540"/>
    </ligand>
</feature>
<comment type="pathway">
    <text evidence="1">Nucleotide-sugar biosynthesis; UDP-alpha-D-glucuronate biosynthesis; UDP-alpha-D-glucuronate from UDP-alpha-D-glucose: step 1/1.</text>
</comment>
<dbReference type="PANTHER" id="PTHR43750:SF2">
    <property type="entry name" value="UDP-GLUCOSE 6-DEHYDROGENASE"/>
    <property type="match status" value="1"/>
</dbReference>
<dbReference type="InterPro" id="IPR036220">
    <property type="entry name" value="UDP-Glc/GDP-Man_DH_C_sf"/>
</dbReference>
<dbReference type="InterPro" id="IPR008927">
    <property type="entry name" value="6-PGluconate_DH-like_C_sf"/>
</dbReference>
<feature type="binding site" evidence="9">
    <location>
        <begin position="142"/>
        <end position="145"/>
    </location>
    <ligand>
        <name>substrate</name>
    </ligand>
</feature>
<dbReference type="Gene3D" id="1.10.1040.10">
    <property type="entry name" value="N-(1-d-carboxylethyl)-l-norvaline Dehydrogenase, domain 2"/>
    <property type="match status" value="1"/>
</dbReference>
<protein>
    <recommendedName>
        <fullName evidence="3 7">UDP-glucose 6-dehydrogenase</fullName>
        <ecNumber evidence="3 7">1.1.1.22</ecNumber>
    </recommendedName>
</protein>
<dbReference type="GO" id="GO:0051287">
    <property type="term" value="F:NAD binding"/>
    <property type="evidence" value="ECO:0007669"/>
    <property type="project" value="InterPro"/>
</dbReference>
<dbReference type="SUPFAM" id="SSF51735">
    <property type="entry name" value="NAD(P)-binding Rossmann-fold domains"/>
    <property type="match status" value="1"/>
</dbReference>
<dbReference type="PANTHER" id="PTHR43750">
    <property type="entry name" value="UDP-GLUCOSE 6-DEHYDROGENASE TUAD"/>
    <property type="match status" value="1"/>
</dbReference>
<keyword evidence="4 7" id="KW-0560">Oxidoreductase</keyword>
<evidence type="ECO:0000256" key="10">
    <source>
        <dbReference type="PIRSR" id="PIRSR500134-3"/>
    </source>
</evidence>
<dbReference type="InterPro" id="IPR013328">
    <property type="entry name" value="6PGD_dom2"/>
</dbReference>
<dbReference type="EC" id="1.1.1.22" evidence="3 7"/>
<feature type="binding site" evidence="10">
    <location>
        <position position="34"/>
    </location>
    <ligand>
        <name>NAD(+)</name>
        <dbReference type="ChEBI" id="CHEBI:57540"/>
    </ligand>
</feature>
<feature type="binding site" evidence="9">
    <location>
        <position position="250"/>
    </location>
    <ligand>
        <name>substrate</name>
    </ligand>
</feature>
<feature type="binding site" evidence="10">
    <location>
        <position position="118"/>
    </location>
    <ligand>
        <name>NAD(+)</name>
        <dbReference type="ChEBI" id="CHEBI:57540"/>
    </ligand>
</feature>
<name>A0A0H4JCG8_9PROT</name>
<dbReference type="EMBL" id="CP011002">
    <property type="protein sequence ID" value="AKO66202.1"/>
    <property type="molecule type" value="Genomic_DNA"/>
</dbReference>
<feature type="binding site" evidence="9">
    <location>
        <position position="197"/>
    </location>
    <ligand>
        <name>substrate</name>
    </ligand>
</feature>
<feature type="binding site" evidence="9">
    <location>
        <begin position="242"/>
        <end position="246"/>
    </location>
    <ligand>
        <name>substrate</name>
    </ligand>
</feature>
<dbReference type="InterPro" id="IPR014026">
    <property type="entry name" value="UDP-Glc/GDP-Man_DH_dimer"/>
</dbReference>
<evidence type="ECO:0000313" key="12">
    <source>
        <dbReference type="EMBL" id="AKO66202.1"/>
    </source>
</evidence>
<dbReference type="InterPro" id="IPR017476">
    <property type="entry name" value="UDP-Glc/GDP-Man"/>
</dbReference>
<feature type="binding site" evidence="10">
    <location>
        <position position="83"/>
    </location>
    <ligand>
        <name>NAD(+)</name>
        <dbReference type="ChEBI" id="CHEBI:57540"/>
    </ligand>
</feature>
<reference evidence="12 13" key="1">
    <citation type="submission" date="2015-03" db="EMBL/GenBank/DDBJ databases">
        <title>Comparative analysis of the OM43 clade including a novel species from Red Sea uncovers genomic and metabolic diversity among marine methylotrophs.</title>
        <authorList>
            <person name="Jimenez-Infante F."/>
            <person name="Ngugi D.K."/>
            <person name="Vinu M."/>
            <person name="Alam I."/>
            <person name="Kamau A."/>
            <person name="Blom J."/>
            <person name="Bajic V.B."/>
            <person name="Stingl U."/>
        </authorList>
    </citation>
    <scope>NUCLEOTIDE SEQUENCE [LARGE SCALE GENOMIC DNA]</scope>
    <source>
        <strain evidence="12 13">MBRSH7</strain>
    </source>
</reference>
<dbReference type="PATRIC" id="fig|1623450.3.peg.1169"/>
<keyword evidence="5 7" id="KW-0520">NAD</keyword>
<comment type="similarity">
    <text evidence="2 7">Belongs to the UDP-glucose/GDP-mannose dehydrogenase family.</text>
</comment>
<sequence length="389" mass="44192">MKIAVVGIGYVGLANAIMLDQSHNVVLVDVDEVKIKKINQGKSPISDSMIDDYLGNVSKDFLATKNFEKAYKDRELVVIATPTNYDVDNDSFDTSSIEKSIQNILKVNKDCMILIKSTIPVGYINYLRKTFKFDKIYFSPEFLREGTALYDCLNPSRIVVGGKDQYAKKIGKIFKKLSLNRTAPLIFTNELEAESIKLFANTYLAMRVAFFNELDTYAIKLGMDTKDILDGVCTDSRIGNFYNNPSFGYGGYCLPKDTKQLLSSYKQIPNNLMKAIVDSNLTRKQFVANKIIEKKVKTVGVYRLVMKSKSDNFRESAIIDVIKILKQEGQKIIIYEPLLNQQKSIMTFDIEKSFKKFTNNSDLIIANRIDTKIKPYAKKIFSRSISDEN</sequence>
<evidence type="ECO:0000256" key="3">
    <source>
        <dbReference type="ARBA" id="ARBA00012954"/>
    </source>
</evidence>
<dbReference type="InterPro" id="IPR014027">
    <property type="entry name" value="UDP-Glc/GDP-Man_DH_C"/>
</dbReference>
<dbReference type="Pfam" id="PF00984">
    <property type="entry name" value="UDPG_MGDP_dh"/>
    <property type="match status" value="1"/>
</dbReference>
<evidence type="ECO:0000313" key="13">
    <source>
        <dbReference type="Proteomes" id="UP000066549"/>
    </source>
</evidence>
<dbReference type="OrthoDB" id="9803238at2"/>
<evidence type="ECO:0000256" key="5">
    <source>
        <dbReference type="ARBA" id="ARBA00023027"/>
    </source>
</evidence>
<feature type="binding site" evidence="9">
    <location>
        <position position="307"/>
    </location>
    <ligand>
        <name>substrate</name>
    </ligand>
</feature>
<gene>
    <name evidence="12" type="ORF">VI33_05895</name>
</gene>
<dbReference type="SUPFAM" id="SSF48179">
    <property type="entry name" value="6-phosphogluconate dehydrogenase C-terminal domain-like"/>
    <property type="match status" value="1"/>
</dbReference>
<dbReference type="Proteomes" id="UP000066549">
    <property type="component" value="Chromosome"/>
</dbReference>
<evidence type="ECO:0000259" key="11">
    <source>
        <dbReference type="SMART" id="SM00984"/>
    </source>
</evidence>
<dbReference type="PIRSF" id="PIRSF000124">
    <property type="entry name" value="UDPglc_GDPman_dh"/>
    <property type="match status" value="1"/>
</dbReference>
<feature type="binding site" evidence="10">
    <location>
        <position position="314"/>
    </location>
    <ligand>
        <name>NAD(+)</name>
        <dbReference type="ChEBI" id="CHEBI:57540"/>
    </ligand>
</feature>
<evidence type="ECO:0000256" key="4">
    <source>
        <dbReference type="ARBA" id="ARBA00023002"/>
    </source>
</evidence>
<dbReference type="InterPro" id="IPR001732">
    <property type="entry name" value="UDP-Glc/GDP-Man_DH_N"/>
</dbReference>
<evidence type="ECO:0000256" key="9">
    <source>
        <dbReference type="PIRSR" id="PIRSR500134-2"/>
    </source>
</evidence>
<evidence type="ECO:0000256" key="1">
    <source>
        <dbReference type="ARBA" id="ARBA00004701"/>
    </source>
</evidence>
<dbReference type="InterPro" id="IPR028357">
    <property type="entry name" value="UDPglc_DH_bac"/>
</dbReference>
<dbReference type="Gene3D" id="3.40.50.720">
    <property type="entry name" value="NAD(P)-binding Rossmann-like Domain"/>
    <property type="match status" value="2"/>
</dbReference>
<feature type="binding site" evidence="10">
    <location>
        <position position="145"/>
    </location>
    <ligand>
        <name>NAD(+)</name>
        <dbReference type="ChEBI" id="CHEBI:57540"/>
    </ligand>
</feature>
<feature type="active site" description="Nucleophile" evidence="8">
    <location>
        <position position="253"/>
    </location>
</feature>
<dbReference type="Pfam" id="PF03720">
    <property type="entry name" value="UDPG_MGDP_dh_C"/>
    <property type="match status" value="1"/>
</dbReference>
<keyword evidence="13" id="KW-1185">Reference proteome</keyword>
<dbReference type="GO" id="GO:0006065">
    <property type="term" value="P:UDP-glucuronate biosynthetic process"/>
    <property type="evidence" value="ECO:0007669"/>
    <property type="project" value="UniProtKB-UniPathway"/>
</dbReference>
<feature type="binding site" evidence="9">
    <location>
        <position position="306"/>
    </location>
    <ligand>
        <name>substrate</name>
    </ligand>
</feature>
<dbReference type="GO" id="GO:0000271">
    <property type="term" value="P:polysaccharide biosynthetic process"/>
    <property type="evidence" value="ECO:0007669"/>
    <property type="project" value="InterPro"/>
</dbReference>
<evidence type="ECO:0000256" key="7">
    <source>
        <dbReference type="PIRNR" id="PIRNR000124"/>
    </source>
</evidence>
<evidence type="ECO:0000256" key="6">
    <source>
        <dbReference type="ARBA" id="ARBA00047473"/>
    </source>
</evidence>
<dbReference type="PIRSF" id="PIRSF500134">
    <property type="entry name" value="UDPglc_DH_bac"/>
    <property type="match status" value="1"/>
</dbReference>
<proteinExistence type="inferred from homology"/>
<dbReference type="NCBIfam" id="TIGR03026">
    <property type="entry name" value="NDP-sugDHase"/>
    <property type="match status" value="1"/>
</dbReference>
<dbReference type="SUPFAM" id="SSF52413">
    <property type="entry name" value="UDP-glucose/GDP-mannose dehydrogenase C-terminal domain"/>
    <property type="match status" value="1"/>
</dbReference>
<feature type="domain" description="UDP-glucose/GDP-mannose dehydrogenase C-terminal" evidence="11">
    <location>
        <begin position="300"/>
        <end position="383"/>
    </location>
</feature>
<dbReference type="GO" id="GO:0003979">
    <property type="term" value="F:UDP-glucose 6-dehydrogenase activity"/>
    <property type="evidence" value="ECO:0007669"/>
    <property type="project" value="UniProtKB-EC"/>
</dbReference>
<dbReference type="SMART" id="SM00984">
    <property type="entry name" value="UDPG_MGDP_dh_C"/>
    <property type="match status" value="1"/>
</dbReference>
<dbReference type="Pfam" id="PF03721">
    <property type="entry name" value="UDPG_MGDP_dh_N"/>
    <property type="match status" value="1"/>
</dbReference>
<dbReference type="AlphaFoldDB" id="A0A0H4JCG8"/>
<dbReference type="UniPathway" id="UPA00038">
    <property type="reaction ID" value="UER00491"/>
</dbReference>